<gene>
    <name evidence="2" type="ORF">LMG3431_02559</name>
</gene>
<dbReference type="EMBL" id="CADIJX010000003">
    <property type="protein sequence ID" value="CAB3647330.1"/>
    <property type="molecule type" value="Genomic_DNA"/>
</dbReference>
<evidence type="ECO:0000313" key="3">
    <source>
        <dbReference type="Proteomes" id="UP000494108"/>
    </source>
</evidence>
<sequence>METTNKGSRSPLDPHVSKVSLLDVDMNVSKVFAMARKRPITVFRYRSPYAVIVSHDTWVCTTKPSAIVPLRSPLVPLNDAIEHAQQTQAWSFGLTAVFPRLLLEPATIARALMLQVLYSIPTEATLHDQLTFNRAFRWFVGLHGETPVWDSGPFVQDLRTLLEDDRAVELLLELLQRAMPVITSPESDFKLNIALARAWALRHPRLDKRVPSQASHDGRLFLMPHPGPSVA</sequence>
<dbReference type="RefSeq" id="WP_175174864.1">
    <property type="nucleotide sequence ID" value="NZ_CADIJX010000003.1"/>
</dbReference>
<dbReference type="AlphaFoldDB" id="A0A6S6ZGU0"/>
<organism evidence="2 3">
    <name type="scientific">Achromobacter pestifer</name>
    <dbReference type="NCBI Taxonomy" id="1353889"/>
    <lineage>
        <taxon>Bacteria</taxon>
        <taxon>Pseudomonadati</taxon>
        <taxon>Pseudomonadota</taxon>
        <taxon>Betaproteobacteria</taxon>
        <taxon>Burkholderiales</taxon>
        <taxon>Alcaligenaceae</taxon>
        <taxon>Achromobacter</taxon>
    </lineage>
</organism>
<proteinExistence type="predicted"/>
<accession>A0A6S6ZGU0</accession>
<dbReference type="InterPro" id="IPR008490">
    <property type="entry name" value="Transposase_InsH_N"/>
</dbReference>
<evidence type="ECO:0000313" key="2">
    <source>
        <dbReference type="EMBL" id="CAB3647330.1"/>
    </source>
</evidence>
<evidence type="ECO:0000259" key="1">
    <source>
        <dbReference type="Pfam" id="PF05598"/>
    </source>
</evidence>
<keyword evidence="3" id="KW-1185">Reference proteome</keyword>
<feature type="domain" description="Transposase InsH N-terminal" evidence="1">
    <location>
        <begin position="100"/>
        <end position="151"/>
    </location>
</feature>
<dbReference type="Pfam" id="PF05598">
    <property type="entry name" value="DUF772"/>
    <property type="match status" value="1"/>
</dbReference>
<reference evidence="2 3" key="1">
    <citation type="submission" date="2020-04" db="EMBL/GenBank/DDBJ databases">
        <authorList>
            <person name="De Canck E."/>
        </authorList>
    </citation>
    <scope>NUCLEOTIDE SEQUENCE [LARGE SCALE GENOMIC DNA]</scope>
    <source>
        <strain evidence="2 3">LMG 3431</strain>
    </source>
</reference>
<dbReference type="Proteomes" id="UP000494108">
    <property type="component" value="Unassembled WGS sequence"/>
</dbReference>
<protein>
    <recommendedName>
        <fullName evidence="1">Transposase InsH N-terminal domain-containing protein</fullName>
    </recommendedName>
</protein>
<name>A0A6S6ZGU0_9BURK</name>